<evidence type="ECO:0000256" key="4">
    <source>
        <dbReference type="HAMAP-Rule" id="MF_01302"/>
    </source>
</evidence>
<dbReference type="GO" id="GO:0005840">
    <property type="term" value="C:ribosome"/>
    <property type="evidence" value="ECO:0007669"/>
    <property type="project" value="UniProtKB-KW"/>
</dbReference>
<sequence length="132" mass="14820">MKTDTISDMLTRIRNGNLVGHKVVKIDSTRMTYNLTRLLRSEGFISQYETVIKDGRRYIFIYLKYLANSNKPLIRGLKRVSKPGLRVYVGSNEIPSILGGQGIAILSTSKGIITNVQARELGIGGELLCYIW</sequence>
<dbReference type="Gene3D" id="3.30.1490.10">
    <property type="match status" value="1"/>
</dbReference>
<dbReference type="GO" id="GO:0006412">
    <property type="term" value="P:translation"/>
    <property type="evidence" value="ECO:0007669"/>
    <property type="project" value="UniProtKB-UniRule"/>
</dbReference>
<comment type="subcellular location">
    <subcellularLocation>
        <location evidence="4">Plastid</location>
        <location evidence="4">Chloroplast</location>
    </subcellularLocation>
</comment>
<dbReference type="GO" id="GO:0003735">
    <property type="term" value="F:structural constituent of ribosome"/>
    <property type="evidence" value="ECO:0007669"/>
    <property type="project" value="InterPro"/>
</dbReference>
<dbReference type="GO" id="GO:1990904">
    <property type="term" value="C:ribonucleoprotein complex"/>
    <property type="evidence" value="ECO:0007669"/>
    <property type="project" value="UniProtKB-KW"/>
</dbReference>
<comment type="similarity">
    <text evidence="1 4 5">Belongs to the universal ribosomal protein uS8 family.</text>
</comment>
<dbReference type="HAMAP" id="MF_01302_B">
    <property type="entry name" value="Ribosomal_uS8_B"/>
    <property type="match status" value="1"/>
</dbReference>
<evidence type="ECO:0000256" key="1">
    <source>
        <dbReference type="ARBA" id="ARBA00006471"/>
    </source>
</evidence>
<dbReference type="AlphaFoldDB" id="A0A1D8RDB6"/>
<gene>
    <name evidence="4 6" type="primary">rps8</name>
</gene>
<keyword evidence="4" id="KW-0699">rRNA-binding</keyword>
<protein>
    <recommendedName>
        <fullName evidence="4">Small ribosomal subunit protein uS8c</fullName>
    </recommendedName>
</protein>
<dbReference type="NCBIfam" id="NF001109">
    <property type="entry name" value="PRK00136.1"/>
    <property type="match status" value="1"/>
</dbReference>
<dbReference type="GO" id="GO:0019843">
    <property type="term" value="F:rRNA binding"/>
    <property type="evidence" value="ECO:0007669"/>
    <property type="project" value="UniProtKB-UniRule"/>
</dbReference>
<keyword evidence="6" id="KW-0150">Chloroplast</keyword>
<keyword evidence="4" id="KW-0694">RNA-binding</keyword>
<evidence type="ECO:0000256" key="2">
    <source>
        <dbReference type="ARBA" id="ARBA00022980"/>
    </source>
</evidence>
<dbReference type="InterPro" id="IPR047863">
    <property type="entry name" value="Ribosomal_uS8_CS"/>
</dbReference>
<dbReference type="EMBL" id="KX839260">
    <property type="protein sequence ID" value="AOW70706.1"/>
    <property type="molecule type" value="Genomic_DNA"/>
</dbReference>
<dbReference type="Pfam" id="PF00410">
    <property type="entry name" value="Ribosomal_S8"/>
    <property type="match status" value="1"/>
</dbReference>
<name>A0A1D8RDB6_9STRA</name>
<comment type="subunit">
    <text evidence="4">Part of the 30S ribosomal subunit.</text>
</comment>
<dbReference type="Gene3D" id="3.30.1370.30">
    <property type="match status" value="1"/>
</dbReference>
<keyword evidence="2 4" id="KW-0689">Ribosomal protein</keyword>
<dbReference type="InterPro" id="IPR035987">
    <property type="entry name" value="Ribosomal_uS8_sf"/>
</dbReference>
<dbReference type="FunFam" id="3.30.1490.10:FF:000001">
    <property type="entry name" value="30S ribosomal protein S8"/>
    <property type="match status" value="1"/>
</dbReference>
<dbReference type="SUPFAM" id="SSF56047">
    <property type="entry name" value="Ribosomal protein S8"/>
    <property type="match status" value="1"/>
</dbReference>
<evidence type="ECO:0000256" key="5">
    <source>
        <dbReference type="RuleBase" id="RU003660"/>
    </source>
</evidence>
<accession>A0A1D8RDB6</accession>
<reference evidence="6" key="1">
    <citation type="submission" date="2016-09" db="EMBL/GenBank/DDBJ databases">
        <title>The plastid genome of some eustigmatophyte algae harbours a bacteria-derived six-gene cluster for biosynthesis of a novel secondary metabolite.</title>
        <authorList>
            <person name="Yurchenko T."/>
            <person name="Sevcikova T."/>
            <person name="Strnad H."/>
            <person name="Butenko A."/>
            <person name="Elias M."/>
        </authorList>
    </citation>
    <scope>NUCLEOTIDE SEQUENCE</scope>
</reference>
<organism evidence="6">
    <name type="scientific">Monodopsis sp. MarTras21</name>
    <dbReference type="NCBI Taxonomy" id="1745953"/>
    <lineage>
        <taxon>Eukaryota</taxon>
        <taxon>Sar</taxon>
        <taxon>Stramenopiles</taxon>
        <taxon>Ochrophyta</taxon>
        <taxon>Eustigmatophyceae</taxon>
        <taxon>Eustigmatales</taxon>
        <taxon>Monodopsidaceae</taxon>
        <taxon>Monodopsis</taxon>
    </lineage>
</organism>
<dbReference type="PANTHER" id="PTHR11758">
    <property type="entry name" value="40S RIBOSOMAL PROTEIN S15A"/>
    <property type="match status" value="1"/>
</dbReference>
<keyword evidence="6" id="KW-0934">Plastid</keyword>
<dbReference type="InterPro" id="IPR000630">
    <property type="entry name" value="Ribosomal_uS8"/>
</dbReference>
<keyword evidence="3 4" id="KW-0687">Ribonucleoprotein</keyword>
<geneLocation type="chloroplast" evidence="6"/>
<evidence type="ECO:0000313" key="6">
    <source>
        <dbReference type="EMBL" id="AOW70706.1"/>
    </source>
</evidence>
<dbReference type="GO" id="GO:0009507">
    <property type="term" value="C:chloroplast"/>
    <property type="evidence" value="ECO:0007669"/>
    <property type="project" value="UniProtKB-SubCell"/>
</dbReference>
<proteinExistence type="inferred from homology"/>
<comment type="function">
    <text evidence="4">One of the primary rRNA binding proteins, it binds directly to 16S rRNA central domain where it helps coordinate assembly of the platform of the 30S subunit.</text>
</comment>
<dbReference type="PROSITE" id="PS00053">
    <property type="entry name" value="RIBOSOMAL_S8"/>
    <property type="match status" value="1"/>
</dbReference>
<evidence type="ECO:0000256" key="3">
    <source>
        <dbReference type="ARBA" id="ARBA00023274"/>
    </source>
</evidence>